<gene>
    <name evidence="2" type="ORF">BDW42DRAFT_118923</name>
</gene>
<dbReference type="Proteomes" id="UP000235023">
    <property type="component" value="Unassembled WGS sequence"/>
</dbReference>
<feature type="compositionally biased region" description="Polar residues" evidence="1">
    <location>
        <begin position="15"/>
        <end position="25"/>
    </location>
</feature>
<organism evidence="2 3">
    <name type="scientific">Aspergillus taichungensis</name>
    <dbReference type="NCBI Taxonomy" id="482145"/>
    <lineage>
        <taxon>Eukaryota</taxon>
        <taxon>Fungi</taxon>
        <taxon>Dikarya</taxon>
        <taxon>Ascomycota</taxon>
        <taxon>Pezizomycotina</taxon>
        <taxon>Eurotiomycetes</taxon>
        <taxon>Eurotiomycetidae</taxon>
        <taxon>Eurotiales</taxon>
        <taxon>Aspergillaceae</taxon>
        <taxon>Aspergillus</taxon>
        <taxon>Aspergillus subgen. Circumdati</taxon>
    </lineage>
</organism>
<protein>
    <submittedName>
        <fullName evidence="2">Uncharacterized protein</fullName>
    </submittedName>
</protein>
<evidence type="ECO:0000256" key="1">
    <source>
        <dbReference type="SAM" id="MobiDB-lite"/>
    </source>
</evidence>
<dbReference type="EMBL" id="KZ559553">
    <property type="protein sequence ID" value="PLN79970.1"/>
    <property type="molecule type" value="Genomic_DNA"/>
</dbReference>
<proteinExistence type="predicted"/>
<evidence type="ECO:0000313" key="3">
    <source>
        <dbReference type="Proteomes" id="UP000235023"/>
    </source>
</evidence>
<reference evidence="3" key="1">
    <citation type="submission" date="2017-12" db="EMBL/GenBank/DDBJ databases">
        <authorList>
            <consortium name="DOE Joint Genome Institute"/>
            <person name="Mondo S.J."/>
            <person name="Kjaerbolling I."/>
            <person name="Vesth T.C."/>
            <person name="Frisvad J.C."/>
            <person name="Nybo J.L."/>
            <person name="Theobald S."/>
            <person name="Kuo A."/>
            <person name="Bowyer P."/>
            <person name="Matsuda Y."/>
            <person name="Lyhne E.K."/>
            <person name="Kogle M.E."/>
            <person name="Clum A."/>
            <person name="Lipzen A."/>
            <person name="Salamov A."/>
            <person name="Ngan C.Y."/>
            <person name="Daum C."/>
            <person name="Chiniquy J."/>
            <person name="Barry K."/>
            <person name="LaButti K."/>
            <person name="Haridas S."/>
            <person name="Simmons B.A."/>
            <person name="Magnuson J.K."/>
            <person name="Mortensen U.H."/>
            <person name="Larsen T.O."/>
            <person name="Grigoriev I.V."/>
            <person name="Baker S.E."/>
            <person name="Andersen M.R."/>
            <person name="Nordberg H.P."/>
            <person name="Cantor M.N."/>
            <person name="Hua S.X."/>
        </authorList>
    </citation>
    <scope>NUCLEOTIDE SEQUENCE [LARGE SCALE GENOMIC DNA]</scope>
    <source>
        <strain evidence="3">IBT 19404</strain>
    </source>
</reference>
<sequence>MVAAPARGRYDQHLSHNNPRTTASGTWSAISKEEFGLWPDHFRVQELSWGARVYFPVDTRAGDGLEGVRCTTSRCALIISGGPYKENGFSHHGHCSGSWMSFGPRWEWQSVRGKGQSSRNPCYHFQRPKQGQECSRYRESWARCDDDGGPPIYQPES</sequence>
<evidence type="ECO:0000313" key="2">
    <source>
        <dbReference type="EMBL" id="PLN79970.1"/>
    </source>
</evidence>
<dbReference type="AlphaFoldDB" id="A0A2J5HRR2"/>
<name>A0A2J5HRR2_9EURO</name>
<keyword evidence="3" id="KW-1185">Reference proteome</keyword>
<accession>A0A2J5HRR2</accession>
<feature type="region of interest" description="Disordered" evidence="1">
    <location>
        <begin position="1"/>
        <end position="25"/>
    </location>
</feature>